<dbReference type="Proteomes" id="UP001265746">
    <property type="component" value="Unassembled WGS sequence"/>
</dbReference>
<evidence type="ECO:0000256" key="1">
    <source>
        <dbReference type="SAM" id="SignalP"/>
    </source>
</evidence>
<gene>
    <name evidence="2" type="ORF">N8I77_003354</name>
</gene>
<comment type="caution">
    <text evidence="2">The sequence shown here is derived from an EMBL/GenBank/DDBJ whole genome shotgun (WGS) entry which is preliminary data.</text>
</comment>
<evidence type="ECO:0000313" key="3">
    <source>
        <dbReference type="Proteomes" id="UP001265746"/>
    </source>
</evidence>
<feature type="signal peptide" evidence="1">
    <location>
        <begin position="1"/>
        <end position="18"/>
    </location>
</feature>
<dbReference type="EMBL" id="JAUJFL010000002">
    <property type="protein sequence ID" value="KAK2609879.1"/>
    <property type="molecule type" value="Genomic_DNA"/>
</dbReference>
<keyword evidence="3" id="KW-1185">Reference proteome</keyword>
<name>A0AAD9W4T4_PHOAM</name>
<feature type="chain" id="PRO_5042247716" evidence="1">
    <location>
        <begin position="19"/>
        <end position="234"/>
    </location>
</feature>
<protein>
    <submittedName>
        <fullName evidence="2">Uncharacterized protein</fullName>
    </submittedName>
</protein>
<sequence>MKYTFAVGALAGLSTVLAAGNVQTFTGNLGGAAPPVIENDASDRPFSVNGATFLNKGAALQRSCAVQHNACASAANGGKADISVADCDQQGMHTLFSSRCRLQCGSPFPASFPRTSRFTDPNIRPEDACNAAAATKVRARAADFGSCANPAIEFAPQNDRGGADAFAAVDQNDFNHGSANNINVISGFICQRLADSCKASQDTTAACDDAQAAADGLSGQAAADAFNNALGVSA</sequence>
<accession>A0AAD9W4T4</accession>
<proteinExistence type="predicted"/>
<dbReference type="AlphaFoldDB" id="A0AAD9W4T4"/>
<keyword evidence="1" id="KW-0732">Signal</keyword>
<reference evidence="2" key="1">
    <citation type="submission" date="2023-06" db="EMBL/GenBank/DDBJ databases">
        <authorList>
            <person name="Noh H."/>
        </authorList>
    </citation>
    <scope>NUCLEOTIDE SEQUENCE</scope>
    <source>
        <strain evidence="2">DUCC20226</strain>
    </source>
</reference>
<organism evidence="2 3">
    <name type="scientific">Phomopsis amygdali</name>
    <name type="common">Fusicoccum amygdali</name>
    <dbReference type="NCBI Taxonomy" id="1214568"/>
    <lineage>
        <taxon>Eukaryota</taxon>
        <taxon>Fungi</taxon>
        <taxon>Dikarya</taxon>
        <taxon>Ascomycota</taxon>
        <taxon>Pezizomycotina</taxon>
        <taxon>Sordariomycetes</taxon>
        <taxon>Sordariomycetidae</taxon>
        <taxon>Diaporthales</taxon>
        <taxon>Diaporthaceae</taxon>
        <taxon>Diaporthe</taxon>
    </lineage>
</organism>
<evidence type="ECO:0000313" key="2">
    <source>
        <dbReference type="EMBL" id="KAK2609879.1"/>
    </source>
</evidence>